<sequence>KTLDLDSEHCRECKAAKQYGQCYAATNSTETGCLCPKRLSTPNVEGRHCQAVLLKTARHWRARLDKRRRRSRAVPPDGQRAKERMQYRIGFFTPAWPRGVRELSLQKMVVKFDPNYDNPPYDQLRERLTSKNSTAFIGSYGSLQQQQQVCRLHPTPDGVYTAILALDSKQRLRGRGIVQRTRYPTYQVLEATLKVMWDRNFHTYPDIIVDIECRVPRAVPARRSACRWATRWPVSHRVPDTELHIQASSICFCTLRKSEDSPLLSRGPLSGLSLDLRVLNEWNRMIGEADENEIIKLDILLHDRTGAKGDREYTGLLIRQCFAANKSAASADDGRPSRRGANGRSDKLIIGCGGDRVLDSGFTADFRSTRPKGGLHMQTGGFPAFRLGNSPNLYFRCTVRVCRHSDEKLCEPTSCASDKMAKRSPDSSVWDIETESHVVVALKRDQKWAQPRQWQRRVVLMWCAVSGRHRGLAAQRRLRRSSSQDGGPARQPQLPACGAIGGVSGSERTTIYLSKNATQALSTEAAAAAQRSRTMSSARIRQSRQRRRSQSRQSAAAQLASARVRRQASVSRVKDRPGPNLCRPVRRCSMPLSRSLALNSSSICRGTDSSTCLLLSGELAPADSGRDGPPGAAADHAGEQAVEMAAAQAVSAGPDAGQVAVYDGAPQPAVAESEVRRQLVVEAVPVGADVRQVVNLAAPAQLHDQHPLADQAGHRARNLQPGEAAAVQPPGQSHVLGLGGEVQLARQIPSGLVDQPLKSTNRRDTRPTSQSMVAMSAADLASTSGCCTFTATGVPSSSSARCTCARLAAPHGRRVAVQAAQHPGVGLRQQVIKCGQVLPDFDEAAAVDAAQPVQPVGRALVHLGDDGRVFRTLATSGCGEGAEWIVRFCLGGISQLLMTLRVGVRLRRCGHRLPQTAQQPQQQAGVDQRLAGHHQHDQMLRVERAQAGRSGRAVAAADGAKRRGEAEHSGEAGCDCGNLSGDCQAHIGSELPAVVLLGGRLNQENIAVQLYGSQK</sequence>
<reference evidence="4" key="1">
    <citation type="submission" date="2016-11" db="UniProtKB">
        <authorList>
            <consortium name="WormBaseParasite"/>
        </authorList>
    </citation>
    <scope>IDENTIFICATION</scope>
</reference>
<feature type="region of interest" description="Disordered" evidence="1">
    <location>
        <begin position="914"/>
        <end position="934"/>
    </location>
</feature>
<feature type="compositionally biased region" description="Low complexity" evidence="1">
    <location>
        <begin position="525"/>
        <end position="540"/>
    </location>
</feature>
<dbReference type="Proteomes" id="UP000095280">
    <property type="component" value="Unplaced"/>
</dbReference>
<dbReference type="WBParaSite" id="maker-uti_cns_0005470-snap-gene-0.4-mRNA-1">
    <property type="protein sequence ID" value="maker-uti_cns_0005470-snap-gene-0.4-mRNA-1"/>
    <property type="gene ID" value="maker-uti_cns_0005470-snap-gene-0.4"/>
</dbReference>
<dbReference type="PROSITE" id="PS51034">
    <property type="entry name" value="ZP_2"/>
    <property type="match status" value="1"/>
</dbReference>
<feature type="compositionally biased region" description="Low complexity" evidence="1">
    <location>
        <begin position="551"/>
        <end position="571"/>
    </location>
</feature>
<evidence type="ECO:0000259" key="2">
    <source>
        <dbReference type="PROSITE" id="PS51034"/>
    </source>
</evidence>
<accession>A0A1I8HDU3</accession>
<protein>
    <submittedName>
        <fullName evidence="4">ZP domain-containing protein</fullName>
    </submittedName>
</protein>
<evidence type="ECO:0000256" key="1">
    <source>
        <dbReference type="SAM" id="MobiDB-lite"/>
    </source>
</evidence>
<feature type="region of interest" description="Disordered" evidence="1">
    <location>
        <begin position="474"/>
        <end position="500"/>
    </location>
</feature>
<dbReference type="AlphaFoldDB" id="A0A1I8HDU3"/>
<feature type="compositionally biased region" description="Low complexity" evidence="1">
    <location>
        <begin position="914"/>
        <end position="924"/>
    </location>
</feature>
<name>A0A1I8HDU3_9PLAT</name>
<feature type="domain" description="ZP" evidence="2">
    <location>
        <begin position="118"/>
        <end position="422"/>
    </location>
</feature>
<organism evidence="3 4">
    <name type="scientific">Macrostomum lignano</name>
    <dbReference type="NCBI Taxonomy" id="282301"/>
    <lineage>
        <taxon>Eukaryota</taxon>
        <taxon>Metazoa</taxon>
        <taxon>Spiralia</taxon>
        <taxon>Lophotrochozoa</taxon>
        <taxon>Platyhelminthes</taxon>
        <taxon>Rhabditophora</taxon>
        <taxon>Macrostomorpha</taxon>
        <taxon>Macrostomida</taxon>
        <taxon>Macrostomidae</taxon>
        <taxon>Macrostomum</taxon>
    </lineage>
</organism>
<evidence type="ECO:0000313" key="4">
    <source>
        <dbReference type="WBParaSite" id="maker-uti_cns_0005470-snap-gene-0.4-mRNA-1"/>
    </source>
</evidence>
<feature type="compositionally biased region" description="Basic residues" evidence="1">
    <location>
        <begin position="541"/>
        <end position="550"/>
    </location>
</feature>
<evidence type="ECO:0000313" key="3">
    <source>
        <dbReference type="Proteomes" id="UP000095280"/>
    </source>
</evidence>
<feature type="region of interest" description="Disordered" evidence="1">
    <location>
        <begin position="525"/>
        <end position="578"/>
    </location>
</feature>
<dbReference type="InterPro" id="IPR001507">
    <property type="entry name" value="ZP_dom"/>
</dbReference>
<keyword evidence="3" id="KW-1185">Reference proteome</keyword>
<proteinExistence type="predicted"/>